<comment type="caution">
    <text evidence="1">The sequence shown here is derived from an EMBL/GenBank/DDBJ whole genome shotgun (WGS) entry which is preliminary data.</text>
</comment>
<gene>
    <name evidence="1" type="ORF">M3P05_01995</name>
</gene>
<dbReference type="RefSeq" id="WP_249697560.1">
    <property type="nucleotide sequence ID" value="NZ_JAMFLX010000002.1"/>
</dbReference>
<dbReference type="InterPro" id="IPR021974">
    <property type="entry name" value="DUF3581"/>
</dbReference>
<reference evidence="1 2" key="1">
    <citation type="submission" date="2022-05" db="EMBL/GenBank/DDBJ databases">
        <authorList>
            <person name="Park J.-S."/>
        </authorList>
    </citation>
    <scope>NUCLEOTIDE SEQUENCE [LARGE SCALE GENOMIC DNA]</scope>
    <source>
        <strain evidence="1 2">2012CJ34-2</strain>
    </source>
</reference>
<sequence length="238" mass="26731">MFLNQYFTAQTDNHFSFSREQASNFAKLVANDFNPIHDVDSKRFCVPGDLLFAKILTEEGVHASLRVQFNGMVSDGIALQISDRDNGCKALVDEAGKEYLEVCRSGDCIHDEKVIEKLVRSYVAFSGENFPHVLVPLMKEGGVMINPSRPLVIYESMSIDLDRTDLVDPKLEADGASLDIDGRRGNVTLKFIFRDQGEIVGRGKKTMVLSSLREFEQPVMDDLVSQYLQRRDSFQIAA</sequence>
<keyword evidence="2" id="KW-1185">Reference proteome</keyword>
<protein>
    <submittedName>
        <fullName evidence="1">DUF3581 domain-containing protein</fullName>
    </submittedName>
</protein>
<name>A0ABT0PBX5_9GAMM</name>
<dbReference type="Pfam" id="PF12119">
    <property type="entry name" value="DUF3581"/>
    <property type="match status" value="1"/>
</dbReference>
<accession>A0ABT0PBX5</accession>
<dbReference type="EMBL" id="JAMFLX010000002">
    <property type="protein sequence ID" value="MCL6268726.1"/>
    <property type="molecule type" value="Genomic_DNA"/>
</dbReference>
<evidence type="ECO:0000313" key="1">
    <source>
        <dbReference type="EMBL" id="MCL6268726.1"/>
    </source>
</evidence>
<proteinExistence type="predicted"/>
<dbReference type="Proteomes" id="UP001203338">
    <property type="component" value="Unassembled WGS sequence"/>
</dbReference>
<evidence type="ECO:0000313" key="2">
    <source>
        <dbReference type="Proteomes" id="UP001203338"/>
    </source>
</evidence>
<organism evidence="1 2">
    <name type="scientific">Parendozoicomonas callyspongiae</name>
    <dbReference type="NCBI Taxonomy" id="2942213"/>
    <lineage>
        <taxon>Bacteria</taxon>
        <taxon>Pseudomonadati</taxon>
        <taxon>Pseudomonadota</taxon>
        <taxon>Gammaproteobacteria</taxon>
        <taxon>Oceanospirillales</taxon>
        <taxon>Endozoicomonadaceae</taxon>
        <taxon>Parendozoicomonas</taxon>
    </lineage>
</organism>